<evidence type="ECO:0000256" key="2">
    <source>
        <dbReference type="ARBA" id="ARBA00022525"/>
    </source>
</evidence>
<evidence type="ECO:0000313" key="7">
    <source>
        <dbReference type="Proteomes" id="UP001208570"/>
    </source>
</evidence>
<protein>
    <recommendedName>
        <fullName evidence="5">Peptidase S1 domain-containing protein</fullName>
    </recommendedName>
</protein>
<dbReference type="GO" id="GO:0004252">
    <property type="term" value="F:serine-type endopeptidase activity"/>
    <property type="evidence" value="ECO:0007669"/>
    <property type="project" value="InterPro"/>
</dbReference>
<evidence type="ECO:0000313" key="6">
    <source>
        <dbReference type="EMBL" id="KAK2151734.1"/>
    </source>
</evidence>
<feature type="non-terminal residue" evidence="6">
    <location>
        <position position="1"/>
    </location>
</feature>
<dbReference type="InterPro" id="IPR001314">
    <property type="entry name" value="Peptidase_S1A"/>
</dbReference>
<dbReference type="AlphaFoldDB" id="A0AAD9N2E4"/>
<dbReference type="PRINTS" id="PR00722">
    <property type="entry name" value="CHYMOTRYPSIN"/>
</dbReference>
<dbReference type="PROSITE" id="PS00134">
    <property type="entry name" value="TRYPSIN_HIS"/>
    <property type="match status" value="1"/>
</dbReference>
<dbReference type="SUPFAM" id="SSF50494">
    <property type="entry name" value="Trypsin-like serine proteases"/>
    <property type="match status" value="1"/>
</dbReference>
<dbReference type="SMART" id="SM00020">
    <property type="entry name" value="Tryp_SPc"/>
    <property type="match status" value="1"/>
</dbReference>
<proteinExistence type="predicted"/>
<dbReference type="PANTHER" id="PTHR24252">
    <property type="entry name" value="ACROSIN-RELATED"/>
    <property type="match status" value="1"/>
</dbReference>
<accession>A0AAD9N2E4</accession>
<evidence type="ECO:0000256" key="4">
    <source>
        <dbReference type="RuleBase" id="RU363034"/>
    </source>
</evidence>
<dbReference type="InterPro" id="IPR043504">
    <property type="entry name" value="Peptidase_S1_PA_chymotrypsin"/>
</dbReference>
<dbReference type="CDD" id="cd00190">
    <property type="entry name" value="Tryp_SPc"/>
    <property type="match status" value="1"/>
</dbReference>
<dbReference type="GO" id="GO:0005576">
    <property type="term" value="C:extracellular region"/>
    <property type="evidence" value="ECO:0007669"/>
    <property type="project" value="UniProtKB-SubCell"/>
</dbReference>
<keyword evidence="4" id="KW-0720">Serine protease</keyword>
<dbReference type="Pfam" id="PF00089">
    <property type="entry name" value="Trypsin"/>
    <property type="match status" value="1"/>
</dbReference>
<evidence type="ECO:0000256" key="1">
    <source>
        <dbReference type="ARBA" id="ARBA00004613"/>
    </source>
</evidence>
<reference evidence="6" key="1">
    <citation type="journal article" date="2023" name="Mol. Biol. Evol.">
        <title>Third-Generation Sequencing Reveals the Adaptive Role of the Epigenome in Three Deep-Sea Polychaetes.</title>
        <authorList>
            <person name="Perez M."/>
            <person name="Aroh O."/>
            <person name="Sun Y."/>
            <person name="Lan Y."/>
            <person name="Juniper S.K."/>
            <person name="Young C.R."/>
            <person name="Angers B."/>
            <person name="Qian P.Y."/>
        </authorList>
    </citation>
    <scope>NUCLEOTIDE SEQUENCE</scope>
    <source>
        <strain evidence="6">P08H-3</strain>
    </source>
</reference>
<keyword evidence="2" id="KW-0964">Secreted</keyword>
<keyword evidence="4" id="KW-0645">Protease</keyword>
<dbReference type="GO" id="GO:0006508">
    <property type="term" value="P:proteolysis"/>
    <property type="evidence" value="ECO:0007669"/>
    <property type="project" value="UniProtKB-KW"/>
</dbReference>
<organism evidence="6 7">
    <name type="scientific">Paralvinella palmiformis</name>
    <dbReference type="NCBI Taxonomy" id="53620"/>
    <lineage>
        <taxon>Eukaryota</taxon>
        <taxon>Metazoa</taxon>
        <taxon>Spiralia</taxon>
        <taxon>Lophotrochozoa</taxon>
        <taxon>Annelida</taxon>
        <taxon>Polychaeta</taxon>
        <taxon>Sedentaria</taxon>
        <taxon>Canalipalpata</taxon>
        <taxon>Terebellida</taxon>
        <taxon>Terebelliformia</taxon>
        <taxon>Alvinellidae</taxon>
        <taxon>Paralvinella</taxon>
    </lineage>
</organism>
<evidence type="ECO:0000259" key="5">
    <source>
        <dbReference type="PROSITE" id="PS50240"/>
    </source>
</evidence>
<dbReference type="Gene3D" id="2.40.10.10">
    <property type="entry name" value="Trypsin-like serine proteases"/>
    <property type="match status" value="1"/>
</dbReference>
<evidence type="ECO:0000256" key="3">
    <source>
        <dbReference type="ARBA" id="ARBA00023157"/>
    </source>
</evidence>
<dbReference type="InterPro" id="IPR009003">
    <property type="entry name" value="Peptidase_S1_PA"/>
</dbReference>
<dbReference type="EMBL" id="JAODUP010000353">
    <property type="protein sequence ID" value="KAK2151734.1"/>
    <property type="molecule type" value="Genomic_DNA"/>
</dbReference>
<dbReference type="FunFam" id="2.40.10.10:FF:000047">
    <property type="entry name" value="Trypsin eta"/>
    <property type="match status" value="1"/>
</dbReference>
<sequence>EYPNAGEGQDWGNPPLKRIRSDNSVFIVGGEQARPREFPWQVSLEDRTEFHFCGASVLNQRYIITAAHCTDGKQPAQIIAVTGKVRRTDTGVKYSLLEIKQHENYRPLTIQNDISLLHTADTIVLDSTAEPICSPSSSSADYTGNKLTVSGWGTISYGGVQSIELRFANVYGISETACSRAYPGSITTDMMCADSVHERDACQGDSGGPLVYKNPSTGAFELAGLVSWGVGCATNPGVYTRVTHFLSWIAANAV</sequence>
<dbReference type="InterPro" id="IPR033116">
    <property type="entry name" value="TRYPSIN_SER"/>
</dbReference>
<keyword evidence="4" id="KW-0378">Hydrolase</keyword>
<dbReference type="GO" id="GO:0051604">
    <property type="term" value="P:protein maturation"/>
    <property type="evidence" value="ECO:0007669"/>
    <property type="project" value="UniProtKB-ARBA"/>
</dbReference>
<keyword evidence="3" id="KW-1015">Disulfide bond</keyword>
<name>A0AAD9N2E4_9ANNE</name>
<dbReference type="Proteomes" id="UP001208570">
    <property type="component" value="Unassembled WGS sequence"/>
</dbReference>
<dbReference type="PROSITE" id="PS50240">
    <property type="entry name" value="TRYPSIN_DOM"/>
    <property type="match status" value="1"/>
</dbReference>
<comment type="caution">
    <text evidence="6">The sequence shown here is derived from an EMBL/GenBank/DDBJ whole genome shotgun (WGS) entry which is preliminary data.</text>
</comment>
<gene>
    <name evidence="6" type="ORF">LSH36_353g06046</name>
</gene>
<keyword evidence="7" id="KW-1185">Reference proteome</keyword>
<feature type="domain" description="Peptidase S1" evidence="5">
    <location>
        <begin position="27"/>
        <end position="254"/>
    </location>
</feature>
<dbReference type="PROSITE" id="PS00135">
    <property type="entry name" value="TRYPSIN_SER"/>
    <property type="match status" value="1"/>
</dbReference>
<dbReference type="InterPro" id="IPR018114">
    <property type="entry name" value="TRYPSIN_HIS"/>
</dbReference>
<dbReference type="InterPro" id="IPR001254">
    <property type="entry name" value="Trypsin_dom"/>
</dbReference>
<dbReference type="PANTHER" id="PTHR24252:SF7">
    <property type="entry name" value="HYALIN"/>
    <property type="match status" value="1"/>
</dbReference>
<comment type="subcellular location">
    <subcellularLocation>
        <location evidence="1">Secreted</location>
    </subcellularLocation>
</comment>